<feature type="compositionally biased region" description="Polar residues" evidence="1">
    <location>
        <begin position="95"/>
        <end position="113"/>
    </location>
</feature>
<feature type="region of interest" description="Disordered" evidence="1">
    <location>
        <begin position="45"/>
        <end position="76"/>
    </location>
</feature>
<dbReference type="Proteomes" id="UP000692954">
    <property type="component" value="Unassembled WGS sequence"/>
</dbReference>
<feature type="region of interest" description="Disordered" evidence="1">
    <location>
        <begin position="95"/>
        <end position="134"/>
    </location>
</feature>
<feature type="compositionally biased region" description="Basic and acidic residues" evidence="1">
    <location>
        <begin position="385"/>
        <end position="402"/>
    </location>
</feature>
<evidence type="ECO:0000313" key="3">
    <source>
        <dbReference type="Proteomes" id="UP000692954"/>
    </source>
</evidence>
<sequence length="410" mass="47393">MDTPNMQKIIIYLRQAAGARPNKQTFDQAPPTRQVIQNKSDIFGVNAPTIAPQPSRQSVRPKTDIFSNECQPQKQQEVRQNKTFQSQIFSQEVVQNTQPPPARSNQTFENSQQEVKRFQKKNNDNKQVDHGKDFLFGKSDFDEYKSLKRAATLSEFKPKLNYDPQNRRNKELYGNEIAREHLPTKEVNLETSSPQKQKKQTQQQQEQNPTNRKLMENQSSVFGDSPTKVVANQKVEKLTASTQKWSTVGGQSNNLAKEFDPETYAKNKKEAELQSTVFGEQPIKVQPVIIQEQKDESETQQNQQQQQQQKVQKPKERLIPNNQTWQQTDSVKNMRDFDPTQSQIKEDVEPSQKKMDALKSTLDTHQFEAQQIPANQKISNKSLKQKKDIIQREEKVAKEKTTTKTQPKKK</sequence>
<feature type="compositionally biased region" description="Basic and acidic residues" evidence="1">
    <location>
        <begin position="178"/>
        <end position="188"/>
    </location>
</feature>
<feature type="compositionally biased region" description="Polar residues" evidence="1">
    <location>
        <begin position="320"/>
        <end position="331"/>
    </location>
</feature>
<feature type="region of interest" description="Disordered" evidence="1">
    <location>
        <begin position="178"/>
        <end position="228"/>
    </location>
</feature>
<comment type="caution">
    <text evidence="2">The sequence shown here is derived from an EMBL/GenBank/DDBJ whole genome shotgun (WGS) entry which is preliminary data.</text>
</comment>
<feature type="compositionally biased region" description="Low complexity" evidence="1">
    <location>
        <begin position="300"/>
        <end position="309"/>
    </location>
</feature>
<feature type="region of interest" description="Disordered" evidence="1">
    <location>
        <begin position="291"/>
        <end position="362"/>
    </location>
</feature>
<feature type="compositionally biased region" description="Low complexity" evidence="1">
    <location>
        <begin position="190"/>
        <end position="211"/>
    </location>
</feature>
<proteinExistence type="predicted"/>
<feature type="compositionally biased region" description="Basic and acidic residues" evidence="1">
    <location>
        <begin position="332"/>
        <end position="357"/>
    </location>
</feature>
<reference evidence="2" key="1">
    <citation type="submission" date="2021-01" db="EMBL/GenBank/DDBJ databases">
        <authorList>
            <consortium name="Genoscope - CEA"/>
            <person name="William W."/>
        </authorList>
    </citation>
    <scope>NUCLEOTIDE SEQUENCE</scope>
</reference>
<dbReference type="AlphaFoldDB" id="A0A8S1QHG8"/>
<dbReference type="OrthoDB" id="306069at2759"/>
<keyword evidence="3" id="KW-1185">Reference proteome</keyword>
<protein>
    <submittedName>
        <fullName evidence="2">Uncharacterized protein</fullName>
    </submittedName>
</protein>
<gene>
    <name evidence="2" type="ORF">PSON_ATCC_30995.1.T1080117</name>
</gene>
<evidence type="ECO:0000256" key="1">
    <source>
        <dbReference type="SAM" id="MobiDB-lite"/>
    </source>
</evidence>
<organism evidence="2 3">
    <name type="scientific">Paramecium sonneborni</name>
    <dbReference type="NCBI Taxonomy" id="65129"/>
    <lineage>
        <taxon>Eukaryota</taxon>
        <taxon>Sar</taxon>
        <taxon>Alveolata</taxon>
        <taxon>Ciliophora</taxon>
        <taxon>Intramacronucleata</taxon>
        <taxon>Oligohymenophorea</taxon>
        <taxon>Peniculida</taxon>
        <taxon>Parameciidae</taxon>
        <taxon>Paramecium</taxon>
    </lineage>
</organism>
<feature type="compositionally biased region" description="Basic and acidic residues" evidence="1">
    <location>
        <begin position="114"/>
        <end position="134"/>
    </location>
</feature>
<name>A0A8S1QHG8_9CILI</name>
<feature type="compositionally biased region" description="Polar residues" evidence="1">
    <location>
        <begin position="52"/>
        <end position="75"/>
    </location>
</feature>
<feature type="region of interest" description="Disordered" evidence="1">
    <location>
        <begin position="374"/>
        <end position="410"/>
    </location>
</feature>
<accession>A0A8S1QHG8</accession>
<evidence type="ECO:0000313" key="2">
    <source>
        <dbReference type="EMBL" id="CAD8115448.1"/>
    </source>
</evidence>
<dbReference type="EMBL" id="CAJJDN010000108">
    <property type="protein sequence ID" value="CAD8115448.1"/>
    <property type="molecule type" value="Genomic_DNA"/>
</dbReference>